<dbReference type="Proteomes" id="UP000006622">
    <property type="component" value="Chromosome"/>
</dbReference>
<evidence type="ECO:0000313" key="2">
    <source>
        <dbReference type="Proteomes" id="UP000006622"/>
    </source>
</evidence>
<dbReference type="STRING" id="679901.Mzhil_1284"/>
<reference evidence="1 2" key="1">
    <citation type="submission" date="2010-07" db="EMBL/GenBank/DDBJ databases">
        <title>The complete genome of Methanosalsum zhilinae DSM 4017.</title>
        <authorList>
            <consortium name="US DOE Joint Genome Institute (JGI-PGF)"/>
            <person name="Lucas S."/>
            <person name="Copeland A."/>
            <person name="Lapidus A."/>
            <person name="Glavina del Rio T."/>
            <person name="Dalin E."/>
            <person name="Tice H."/>
            <person name="Bruce D."/>
            <person name="Goodwin L."/>
            <person name="Pitluck S."/>
            <person name="Kyrpides N."/>
            <person name="Mavromatis K."/>
            <person name="Ovchinnikova G."/>
            <person name="Daligault H."/>
            <person name="Detter J.C."/>
            <person name="Han C."/>
            <person name="Tapia R."/>
            <person name="Larimer F."/>
            <person name="Land M."/>
            <person name="Hauser L."/>
            <person name="Markowitz V."/>
            <person name="Cheng J.-F."/>
            <person name="Hugenholtz P."/>
            <person name="Woyke T."/>
            <person name="Wu D."/>
            <person name="Spring S."/>
            <person name="Schueler E."/>
            <person name="Brambilla E."/>
            <person name="Klenk H.-P."/>
            <person name="Eisen J.A."/>
        </authorList>
    </citation>
    <scope>NUCLEOTIDE SEQUENCE [LARGE SCALE GENOMIC DNA]</scope>
    <source>
        <strain evidence="2">DSM 4017 / NBRC 107636 / OCM 62 / WeN5</strain>
    </source>
</reference>
<organism evidence="1 2">
    <name type="scientific">Methanosalsum zhilinae (strain DSM 4017 / NBRC 107636 / OCM 62 / WeN5)</name>
    <name type="common">Methanohalophilus zhilinae</name>
    <dbReference type="NCBI Taxonomy" id="679901"/>
    <lineage>
        <taxon>Archaea</taxon>
        <taxon>Methanobacteriati</taxon>
        <taxon>Methanobacteriota</taxon>
        <taxon>Stenosarchaea group</taxon>
        <taxon>Methanomicrobia</taxon>
        <taxon>Methanosarcinales</taxon>
        <taxon>Methanosarcinaceae</taxon>
        <taxon>Methanosalsum</taxon>
    </lineage>
</organism>
<keyword evidence="2" id="KW-1185">Reference proteome</keyword>
<gene>
    <name evidence="1" type="ordered locus">Mzhil_1284</name>
</gene>
<evidence type="ECO:0000313" key="1">
    <source>
        <dbReference type="EMBL" id="AEH61138.1"/>
    </source>
</evidence>
<dbReference type="HOGENOM" id="CLU_2802343_0_0_2"/>
<dbReference type="EMBL" id="CP002101">
    <property type="protein sequence ID" value="AEH61138.1"/>
    <property type="molecule type" value="Genomic_DNA"/>
</dbReference>
<dbReference type="GO" id="GO:0006355">
    <property type="term" value="P:regulation of DNA-templated transcription"/>
    <property type="evidence" value="ECO:0007669"/>
    <property type="project" value="InterPro"/>
</dbReference>
<name>F7XN26_METZD</name>
<proteinExistence type="predicted"/>
<dbReference type="KEGG" id="mzh:Mzhil_1284"/>
<dbReference type="AlphaFoldDB" id="F7XN26"/>
<protein>
    <submittedName>
        <fullName evidence="1">Uncharacterized protein</fullName>
    </submittedName>
</protein>
<accession>F7XN26</accession>
<sequence>MFSIVYSRYKNLNVRNMGRSYPVSARVSEDSKDYLDKLVEMGIAINRSEALKICIRYAKQNKMEDEM</sequence>